<dbReference type="EMBL" id="SNSC02000009">
    <property type="protein sequence ID" value="TID21514.1"/>
    <property type="molecule type" value="Genomic_DNA"/>
</dbReference>
<evidence type="ECO:0000256" key="1">
    <source>
        <dbReference type="SAM" id="MobiDB-lite"/>
    </source>
</evidence>
<sequence>MFFGIAPPGLSLHLHPSNPTDPTGIANSSSPPSQHERPTVTTIRPSSISLVLVPSPVPLDSVSEDETLYWLDETLYWLDETLYWLDETLYWLDETLYWLDETLYWLDETLYWLDEALYWLDEASYWLGTFVPRTTNHWYQARNYVTIPFPSTPHSTSCVF</sequence>
<keyword evidence="3" id="KW-1185">Reference proteome</keyword>
<organism evidence="2 3">
    <name type="scientific">Venturia nashicola</name>
    <dbReference type="NCBI Taxonomy" id="86259"/>
    <lineage>
        <taxon>Eukaryota</taxon>
        <taxon>Fungi</taxon>
        <taxon>Dikarya</taxon>
        <taxon>Ascomycota</taxon>
        <taxon>Pezizomycotina</taxon>
        <taxon>Dothideomycetes</taxon>
        <taxon>Pleosporomycetidae</taxon>
        <taxon>Venturiales</taxon>
        <taxon>Venturiaceae</taxon>
        <taxon>Venturia</taxon>
    </lineage>
</organism>
<proteinExistence type="predicted"/>
<reference evidence="2 3" key="1">
    <citation type="submission" date="2019-04" db="EMBL/GenBank/DDBJ databases">
        <title>High contiguity whole genome sequence and gene annotation resource for two Venturia nashicola isolates.</title>
        <authorList>
            <person name="Prokchorchik M."/>
            <person name="Won K."/>
            <person name="Lee Y."/>
            <person name="Choi E.D."/>
            <person name="Segonzac C."/>
            <person name="Sohn K.H."/>
        </authorList>
    </citation>
    <scope>NUCLEOTIDE SEQUENCE [LARGE SCALE GENOMIC DNA]</scope>
    <source>
        <strain evidence="2 3">PRI2</strain>
    </source>
</reference>
<protein>
    <submittedName>
        <fullName evidence="2">Chromosome segregation ATPase</fullName>
    </submittedName>
</protein>
<dbReference type="Proteomes" id="UP000298493">
    <property type="component" value="Unassembled WGS sequence"/>
</dbReference>
<feature type="region of interest" description="Disordered" evidence="1">
    <location>
        <begin position="21"/>
        <end position="40"/>
    </location>
</feature>
<evidence type="ECO:0000313" key="2">
    <source>
        <dbReference type="EMBL" id="TID21514.1"/>
    </source>
</evidence>
<dbReference type="STRING" id="86259.A0A4Z1P4N9"/>
<gene>
    <name evidence="2" type="ORF">E6O75_ATG04909</name>
</gene>
<dbReference type="AlphaFoldDB" id="A0A4Z1P4N9"/>
<accession>A0A4Z1P4N9</accession>
<comment type="caution">
    <text evidence="2">The sequence shown here is derived from an EMBL/GenBank/DDBJ whole genome shotgun (WGS) entry which is preliminary data.</text>
</comment>
<name>A0A4Z1P4N9_9PEZI</name>
<evidence type="ECO:0000313" key="3">
    <source>
        <dbReference type="Proteomes" id="UP000298493"/>
    </source>
</evidence>